<name>A0A7W2TXJ5_9GAMM</name>
<reference evidence="3 4" key="1">
    <citation type="submission" date="2020-07" db="EMBL/GenBank/DDBJ databases">
        <title>Halieaceae bacterium, F7430, whole genome shotgun sequencing project.</title>
        <authorList>
            <person name="Jiang S."/>
            <person name="Liu Z.W."/>
            <person name="Du Z.J."/>
        </authorList>
    </citation>
    <scope>NUCLEOTIDE SEQUENCE [LARGE SCALE GENOMIC DNA]</scope>
    <source>
        <strain evidence="3 4">F7430</strain>
    </source>
</reference>
<feature type="coiled-coil region" evidence="1">
    <location>
        <begin position="172"/>
        <end position="199"/>
    </location>
</feature>
<keyword evidence="1" id="KW-0175">Coiled coil</keyword>
<gene>
    <name evidence="3" type="ORF">H2508_11630</name>
</gene>
<evidence type="ECO:0008006" key="5">
    <source>
        <dbReference type="Google" id="ProtNLM"/>
    </source>
</evidence>
<dbReference type="EMBL" id="JACFXU010000015">
    <property type="protein sequence ID" value="MBA6413760.1"/>
    <property type="molecule type" value="Genomic_DNA"/>
</dbReference>
<protein>
    <recommendedName>
        <fullName evidence="5">Tetratricopeptide repeat protein</fullName>
    </recommendedName>
</protein>
<accession>A0A7W2TXJ5</accession>
<evidence type="ECO:0000313" key="3">
    <source>
        <dbReference type="EMBL" id="MBA6413760.1"/>
    </source>
</evidence>
<dbReference type="AlphaFoldDB" id="A0A7W2TXJ5"/>
<evidence type="ECO:0000313" key="4">
    <source>
        <dbReference type="Proteomes" id="UP000539350"/>
    </source>
</evidence>
<sequence>MTKALSTIALSVMVGGLLSACAPLSPQDAGYGAAQPAEAGSGADTNAEQKVPELTLNLPANRHYQCVAPEAAPDYTFLERGYMALAQNDYIEAVQHFQRYQRLESSPESDWESGIAIAYISMLPSSPFFDAEAARKTYRQLNKQLNPQMQVHEKSLLMRQSLETFVILDRHIADLEASNSTLKDDLHKREEALKRLRELTLGQRAGRQ</sequence>
<feature type="signal peptide" evidence="2">
    <location>
        <begin position="1"/>
        <end position="19"/>
    </location>
</feature>
<dbReference type="PROSITE" id="PS51257">
    <property type="entry name" value="PROKAR_LIPOPROTEIN"/>
    <property type="match status" value="1"/>
</dbReference>
<feature type="chain" id="PRO_5031063265" description="Tetratricopeptide repeat protein" evidence="2">
    <location>
        <begin position="20"/>
        <end position="208"/>
    </location>
</feature>
<organism evidence="3 4">
    <name type="scientific">Sediminihaliea albiluteola</name>
    <dbReference type="NCBI Taxonomy" id="2758564"/>
    <lineage>
        <taxon>Bacteria</taxon>
        <taxon>Pseudomonadati</taxon>
        <taxon>Pseudomonadota</taxon>
        <taxon>Gammaproteobacteria</taxon>
        <taxon>Cellvibrionales</taxon>
        <taxon>Halieaceae</taxon>
        <taxon>Sediminihaliea</taxon>
    </lineage>
</organism>
<evidence type="ECO:0000256" key="1">
    <source>
        <dbReference type="SAM" id="Coils"/>
    </source>
</evidence>
<keyword evidence="4" id="KW-1185">Reference proteome</keyword>
<keyword evidence="2" id="KW-0732">Signal</keyword>
<proteinExistence type="predicted"/>
<evidence type="ECO:0000256" key="2">
    <source>
        <dbReference type="SAM" id="SignalP"/>
    </source>
</evidence>
<comment type="caution">
    <text evidence="3">The sequence shown here is derived from an EMBL/GenBank/DDBJ whole genome shotgun (WGS) entry which is preliminary data.</text>
</comment>
<dbReference type="Proteomes" id="UP000539350">
    <property type="component" value="Unassembled WGS sequence"/>
</dbReference>